<organism evidence="2 3">
    <name type="scientific">Edaphochlamys debaryana</name>
    <dbReference type="NCBI Taxonomy" id="47281"/>
    <lineage>
        <taxon>Eukaryota</taxon>
        <taxon>Viridiplantae</taxon>
        <taxon>Chlorophyta</taxon>
        <taxon>core chlorophytes</taxon>
        <taxon>Chlorophyceae</taxon>
        <taxon>CS clade</taxon>
        <taxon>Chlamydomonadales</taxon>
        <taxon>Chlamydomonadales incertae sedis</taxon>
        <taxon>Edaphochlamys</taxon>
    </lineage>
</organism>
<evidence type="ECO:0000313" key="2">
    <source>
        <dbReference type="EMBL" id="KAG2483129.1"/>
    </source>
</evidence>
<name>A0A836BPV6_9CHLO</name>
<sequence>MQPGRAGSDERKYKRAQMILDLDSLSSTCGDVQAFLVSAVEAVARHLPNSNIVVCKLDNKMQSRLQDVHFATCIVGPDSGHFGVYAFQFGEYLYALPADDWLCHGDFFRYEWNGYELVTFPRRRCGDTLHSGEQLGAFDCLTSRSGRHTAIMQGDGNLVLYRHAQPEQWASAPWASGTAGQGDFPHRFKLMEHGGMVVFDAGGRALWRSHAPPTACACRMTVPWLCTTPGTASSGRCSSCRAAAAAQATAVAAVAEAIATAVAAVAAAVGPSSHPLPLPPPGALRRSPRSHRRGLRCEGHRL</sequence>
<dbReference type="EMBL" id="JAEHOE010000188">
    <property type="protein sequence ID" value="KAG2483129.1"/>
    <property type="molecule type" value="Genomic_DNA"/>
</dbReference>
<keyword evidence="3" id="KW-1185">Reference proteome</keyword>
<evidence type="ECO:0000313" key="3">
    <source>
        <dbReference type="Proteomes" id="UP000612055"/>
    </source>
</evidence>
<proteinExistence type="predicted"/>
<dbReference type="InterPro" id="IPR036426">
    <property type="entry name" value="Bulb-type_lectin_dom_sf"/>
</dbReference>
<accession>A0A836BPV6</accession>
<evidence type="ECO:0000256" key="1">
    <source>
        <dbReference type="SAM" id="MobiDB-lite"/>
    </source>
</evidence>
<protein>
    <recommendedName>
        <fullName evidence="4">Bulb-type lectin domain-containing protein</fullName>
    </recommendedName>
</protein>
<evidence type="ECO:0008006" key="4">
    <source>
        <dbReference type="Google" id="ProtNLM"/>
    </source>
</evidence>
<reference evidence="2" key="1">
    <citation type="journal article" date="2020" name="bioRxiv">
        <title>Comparative genomics of Chlamydomonas.</title>
        <authorList>
            <person name="Craig R.J."/>
            <person name="Hasan A.R."/>
            <person name="Ness R.W."/>
            <person name="Keightley P.D."/>
        </authorList>
    </citation>
    <scope>NUCLEOTIDE SEQUENCE</scope>
    <source>
        <strain evidence="2">CCAP 11/70</strain>
    </source>
</reference>
<comment type="caution">
    <text evidence="2">The sequence shown here is derived from an EMBL/GenBank/DDBJ whole genome shotgun (WGS) entry which is preliminary data.</text>
</comment>
<dbReference type="SUPFAM" id="SSF51110">
    <property type="entry name" value="alpha-D-mannose-specific plant lectins"/>
    <property type="match status" value="1"/>
</dbReference>
<dbReference type="Gene3D" id="2.90.10.10">
    <property type="entry name" value="Bulb-type lectin domain"/>
    <property type="match status" value="1"/>
</dbReference>
<feature type="region of interest" description="Disordered" evidence="1">
    <location>
        <begin position="270"/>
        <end position="302"/>
    </location>
</feature>
<dbReference type="Proteomes" id="UP000612055">
    <property type="component" value="Unassembled WGS sequence"/>
</dbReference>
<dbReference type="AlphaFoldDB" id="A0A836BPV6"/>
<gene>
    <name evidence="2" type="ORF">HYH03_017975</name>
</gene>